<evidence type="ECO:0000313" key="2">
    <source>
        <dbReference type="Proteomes" id="UP000607653"/>
    </source>
</evidence>
<evidence type="ECO:0000313" key="1">
    <source>
        <dbReference type="EMBL" id="DAD31175.1"/>
    </source>
</evidence>
<dbReference type="Proteomes" id="UP000607653">
    <property type="component" value="Unassembled WGS sequence"/>
</dbReference>
<sequence>MGAADFLISCRGLCRLEFDTMPAAQNGELKRLNKILPL</sequence>
<organism evidence="1 2">
    <name type="scientific">Nelumbo nucifera</name>
    <name type="common">Sacred lotus</name>
    <dbReference type="NCBI Taxonomy" id="4432"/>
    <lineage>
        <taxon>Eukaryota</taxon>
        <taxon>Viridiplantae</taxon>
        <taxon>Streptophyta</taxon>
        <taxon>Embryophyta</taxon>
        <taxon>Tracheophyta</taxon>
        <taxon>Spermatophyta</taxon>
        <taxon>Magnoliopsida</taxon>
        <taxon>Proteales</taxon>
        <taxon>Nelumbonaceae</taxon>
        <taxon>Nelumbo</taxon>
    </lineage>
</organism>
<proteinExistence type="predicted"/>
<protein>
    <submittedName>
        <fullName evidence="1">Uncharacterized protein</fullName>
    </submittedName>
</protein>
<gene>
    <name evidence="1" type="ORF">HUJ06_010026</name>
</gene>
<comment type="caution">
    <text evidence="1">The sequence shown here is derived from an EMBL/GenBank/DDBJ whole genome shotgun (WGS) entry which is preliminary data.</text>
</comment>
<accession>A0A822YJM9</accession>
<dbReference type="AlphaFoldDB" id="A0A822YJM9"/>
<dbReference type="EMBL" id="DUZY01000003">
    <property type="protein sequence ID" value="DAD31175.1"/>
    <property type="molecule type" value="Genomic_DNA"/>
</dbReference>
<keyword evidence="2" id="KW-1185">Reference proteome</keyword>
<reference evidence="1 2" key="1">
    <citation type="journal article" date="2020" name="Mol. Biol. Evol.">
        <title>Distinct Expression and Methylation Patterns for Genes with Different Fates following a Single Whole-Genome Duplication in Flowering Plants.</title>
        <authorList>
            <person name="Shi T."/>
            <person name="Rahmani R.S."/>
            <person name="Gugger P.F."/>
            <person name="Wang M."/>
            <person name="Li H."/>
            <person name="Zhang Y."/>
            <person name="Li Z."/>
            <person name="Wang Q."/>
            <person name="Van de Peer Y."/>
            <person name="Marchal K."/>
            <person name="Chen J."/>
        </authorList>
    </citation>
    <scope>NUCLEOTIDE SEQUENCE [LARGE SCALE GENOMIC DNA]</scope>
    <source>
        <tissue evidence="1">Leaf</tissue>
    </source>
</reference>
<name>A0A822YJM9_NELNU</name>